<accession>A0A169PA05</accession>
<evidence type="ECO:0000256" key="1">
    <source>
        <dbReference type="SAM" id="MobiDB-lite"/>
    </source>
</evidence>
<dbReference type="KEGG" id="slau:SLA_6149"/>
<dbReference type="NCBIfam" id="TIGR04222">
    <property type="entry name" value="near_uncomplex"/>
    <property type="match status" value="1"/>
</dbReference>
<proteinExistence type="predicted"/>
<feature type="transmembrane region" description="Helical" evidence="2">
    <location>
        <begin position="127"/>
        <end position="145"/>
    </location>
</feature>
<keyword evidence="2" id="KW-0812">Transmembrane</keyword>
<dbReference type="Proteomes" id="UP000217676">
    <property type="component" value="Chromosome"/>
</dbReference>
<sequence>MWWFLGAALGQLVLAALLLRTRSPERPELPPEALAMLRGGPRAAVTVALVALYQRGAVAAGRRGTIRANGGTGRTRDPLQLGVHRSLHRALALRVLATRPKARQALDALSTDLGRTGLLRPPGRLRAARILLACVPVTVGAGLITSMPRDGAAGVAFVLGALPVVAAVALLCVPPTTRAARRLLSALRARHPLPAHRREVPDARDVLLYVALYGDPALTLFLPHFSRDGGLLRRRGGDEDGYGAGRGWSPDNGPTCTGGTPE</sequence>
<evidence type="ECO:0000256" key="2">
    <source>
        <dbReference type="SAM" id="Phobius"/>
    </source>
</evidence>
<evidence type="ECO:0008006" key="5">
    <source>
        <dbReference type="Google" id="ProtNLM"/>
    </source>
</evidence>
<evidence type="ECO:0000313" key="3">
    <source>
        <dbReference type="EMBL" id="BAU87018.1"/>
    </source>
</evidence>
<dbReference type="AlphaFoldDB" id="A0A169PA05"/>
<feature type="region of interest" description="Disordered" evidence="1">
    <location>
        <begin position="236"/>
        <end position="262"/>
    </location>
</feature>
<feature type="compositionally biased region" description="Polar residues" evidence="1">
    <location>
        <begin position="252"/>
        <end position="262"/>
    </location>
</feature>
<keyword evidence="2" id="KW-1133">Transmembrane helix</keyword>
<evidence type="ECO:0000313" key="4">
    <source>
        <dbReference type="Proteomes" id="UP000217676"/>
    </source>
</evidence>
<feature type="transmembrane region" description="Helical" evidence="2">
    <location>
        <begin position="151"/>
        <end position="173"/>
    </location>
</feature>
<organism evidence="3 4">
    <name type="scientific">Streptomyces laurentii</name>
    <dbReference type="NCBI Taxonomy" id="39478"/>
    <lineage>
        <taxon>Bacteria</taxon>
        <taxon>Bacillati</taxon>
        <taxon>Actinomycetota</taxon>
        <taxon>Actinomycetes</taxon>
        <taxon>Kitasatosporales</taxon>
        <taxon>Streptomycetaceae</taxon>
        <taxon>Streptomyces</taxon>
    </lineage>
</organism>
<name>A0A169PA05_STRLU</name>
<keyword evidence="2" id="KW-0472">Membrane</keyword>
<keyword evidence="4" id="KW-1185">Reference proteome</keyword>
<reference evidence="3 4" key="1">
    <citation type="journal article" date="2016" name="Genome Announc.">
        <title>Complete Genome Sequence of Thiostrepton-Producing Streptomyces laurentii ATCC 31255.</title>
        <authorList>
            <person name="Doi K."/>
            <person name="Fujino Y."/>
            <person name="Nagayoshi Y."/>
            <person name="Ohshima T."/>
            <person name="Ogata S."/>
        </authorList>
    </citation>
    <scope>NUCLEOTIDE SEQUENCE [LARGE SCALE GENOMIC DNA]</scope>
    <source>
        <strain evidence="3 4">ATCC 31255</strain>
    </source>
</reference>
<dbReference type="EMBL" id="AP017424">
    <property type="protein sequence ID" value="BAU87018.1"/>
    <property type="molecule type" value="Genomic_DNA"/>
</dbReference>
<feature type="transmembrane region" description="Helical" evidence="2">
    <location>
        <begin position="34"/>
        <end position="53"/>
    </location>
</feature>
<gene>
    <name evidence="3" type="ORF">SLA_6149</name>
</gene>
<dbReference type="InterPro" id="IPR026467">
    <property type="entry name" value="Ser/Gly_Cys_C_dom"/>
</dbReference>
<protein>
    <recommendedName>
        <fullName evidence="5">TIGR04222 domain-containing membrane protein</fullName>
    </recommendedName>
</protein>